<dbReference type="Proteomes" id="UP000242972">
    <property type="component" value="Unassembled WGS sequence"/>
</dbReference>
<dbReference type="EMBL" id="PXYW01000028">
    <property type="protein sequence ID" value="PSR33058.1"/>
    <property type="molecule type" value="Genomic_DNA"/>
</dbReference>
<protein>
    <recommendedName>
        <fullName evidence="3">citrate synthase (unknown stereospecificity)</fullName>
        <ecNumber evidence="3">2.3.3.16</ecNumber>
    </recommendedName>
</protein>
<evidence type="ECO:0000256" key="4">
    <source>
        <dbReference type="ARBA" id="ARBA00022679"/>
    </source>
</evidence>
<accession>A0A2T2XF17</accession>
<evidence type="ECO:0000313" key="6">
    <source>
        <dbReference type="EMBL" id="PSR33058.1"/>
    </source>
</evidence>
<dbReference type="PANTHER" id="PTHR11739:SF23">
    <property type="entry name" value="CITRATE SYNTHASE 2-RELATED"/>
    <property type="match status" value="1"/>
</dbReference>
<evidence type="ECO:0000256" key="5">
    <source>
        <dbReference type="RuleBase" id="RU003406"/>
    </source>
</evidence>
<keyword evidence="6" id="KW-0012">Acyltransferase</keyword>
<dbReference type="InterPro" id="IPR036969">
    <property type="entry name" value="Citrate_synthase_sf"/>
</dbReference>
<dbReference type="Pfam" id="PF00285">
    <property type="entry name" value="Citrate_synt"/>
    <property type="match status" value="2"/>
</dbReference>
<dbReference type="InterPro" id="IPR016143">
    <property type="entry name" value="Citrate_synth-like_sm_a-sub"/>
</dbReference>
<evidence type="ECO:0000256" key="3">
    <source>
        <dbReference type="ARBA" id="ARBA00012972"/>
    </source>
</evidence>
<name>A0A2T2XF17_9FIRM</name>
<comment type="caution">
    <text evidence="6">The sequence shown here is derived from an EMBL/GenBank/DDBJ whole genome shotgun (WGS) entry which is preliminary data.</text>
</comment>
<evidence type="ECO:0000256" key="1">
    <source>
        <dbReference type="ARBA" id="ARBA00005163"/>
    </source>
</evidence>
<dbReference type="GO" id="GO:0005829">
    <property type="term" value="C:cytosol"/>
    <property type="evidence" value="ECO:0007669"/>
    <property type="project" value="TreeGrafter"/>
</dbReference>
<dbReference type="Gene3D" id="1.10.580.10">
    <property type="entry name" value="Citrate Synthase, domain 1"/>
    <property type="match status" value="2"/>
</dbReference>
<dbReference type="InterPro" id="IPR002020">
    <property type="entry name" value="Citrate_synthase"/>
</dbReference>
<dbReference type="PROSITE" id="PS00480">
    <property type="entry name" value="CITRATE_SYNTHASE"/>
    <property type="match status" value="1"/>
</dbReference>
<dbReference type="InterPro" id="IPR019810">
    <property type="entry name" value="Citrate_synthase_AS"/>
</dbReference>
<evidence type="ECO:0000256" key="2">
    <source>
        <dbReference type="ARBA" id="ARBA00010566"/>
    </source>
</evidence>
<gene>
    <name evidence="6" type="ORF">C7B46_11695</name>
</gene>
<dbReference type="InterPro" id="IPR016142">
    <property type="entry name" value="Citrate_synth-like_lrg_a-sub"/>
</dbReference>
<organism evidence="6 7">
    <name type="scientific">Sulfobacillus benefaciens</name>
    <dbReference type="NCBI Taxonomy" id="453960"/>
    <lineage>
        <taxon>Bacteria</taxon>
        <taxon>Bacillati</taxon>
        <taxon>Bacillota</taxon>
        <taxon>Clostridia</taxon>
        <taxon>Eubacteriales</taxon>
        <taxon>Clostridiales Family XVII. Incertae Sedis</taxon>
        <taxon>Sulfobacillus</taxon>
    </lineage>
</organism>
<reference evidence="6 7" key="1">
    <citation type="journal article" date="2014" name="BMC Genomics">
        <title>Comparison of environmental and isolate Sulfobacillus genomes reveals diverse carbon, sulfur, nitrogen, and hydrogen metabolisms.</title>
        <authorList>
            <person name="Justice N.B."/>
            <person name="Norman A."/>
            <person name="Brown C.T."/>
            <person name="Singh A."/>
            <person name="Thomas B.C."/>
            <person name="Banfield J.F."/>
        </authorList>
    </citation>
    <scope>NUCLEOTIDE SEQUENCE [LARGE SCALE GENOMIC DNA]</scope>
    <source>
        <strain evidence="6">AMDSBA4</strain>
    </source>
</reference>
<dbReference type="GO" id="GO:0005975">
    <property type="term" value="P:carbohydrate metabolic process"/>
    <property type="evidence" value="ECO:0007669"/>
    <property type="project" value="TreeGrafter"/>
</dbReference>
<dbReference type="EC" id="2.3.3.16" evidence="3"/>
<sequence>MSYIVVPPGLEGVVVCETSLSEIDGNRGLLTYRGIPIQQVVVQYHWETLIPWLATGCNVTPIPPVKVSTGRPSNLEMAPLAILAEEVLHSPWSPDLDVSEYISRLPLNLAARRGLGEDPASGSVAFRYLSLVREKPPTPIEAEALDTYWVIAAEHSLNASTFAVRISASTGASLPMALVSGIGVLSGPLHGGAPTGVLNLLKEAAAAPDIRRVLIDKLNHGERLMGFGHRVYRTMDPRADALRTVFRRLAPDHDMVRLALAVETTALELLRSWKPNRVLATNVEFYAGALLYALDIPDSWCPATFACGRLAGWTAHYMEQRAKGRLIRPLARYHT</sequence>
<dbReference type="SUPFAM" id="SSF48256">
    <property type="entry name" value="Citrate synthase"/>
    <property type="match status" value="1"/>
</dbReference>
<dbReference type="GO" id="GO:0036440">
    <property type="term" value="F:citrate synthase activity"/>
    <property type="evidence" value="ECO:0007669"/>
    <property type="project" value="UniProtKB-EC"/>
</dbReference>
<dbReference type="PANTHER" id="PTHR11739">
    <property type="entry name" value="CITRATE SYNTHASE"/>
    <property type="match status" value="1"/>
</dbReference>
<dbReference type="AlphaFoldDB" id="A0A2T2XF17"/>
<dbReference type="GO" id="GO:0006099">
    <property type="term" value="P:tricarboxylic acid cycle"/>
    <property type="evidence" value="ECO:0007669"/>
    <property type="project" value="UniProtKB-UniPathway"/>
</dbReference>
<evidence type="ECO:0000313" key="7">
    <source>
        <dbReference type="Proteomes" id="UP000242972"/>
    </source>
</evidence>
<comment type="pathway">
    <text evidence="1">Carbohydrate metabolism; tricarboxylic acid cycle.</text>
</comment>
<proteinExistence type="inferred from homology"/>
<dbReference type="Gene3D" id="1.10.230.10">
    <property type="entry name" value="Cytochrome P450-Terp, domain 2"/>
    <property type="match status" value="1"/>
</dbReference>
<dbReference type="PRINTS" id="PR00143">
    <property type="entry name" value="CITRTSNTHASE"/>
</dbReference>
<keyword evidence="4 5" id="KW-0808">Transferase</keyword>
<comment type="similarity">
    <text evidence="2 5">Belongs to the citrate synthase family.</text>
</comment>
<dbReference type="UniPathway" id="UPA00223"/>